<proteinExistence type="predicted"/>
<reference evidence="2 3" key="1">
    <citation type="submission" date="2018-05" db="EMBL/GenBank/DDBJ databases">
        <title>Genomic Encyclopedia of Type Strains, Phase IV (KMG-V): Genome sequencing to study the core and pangenomes of soil and plant-associated prokaryotes.</title>
        <authorList>
            <person name="Whitman W."/>
        </authorList>
    </citation>
    <scope>NUCLEOTIDE SEQUENCE [LARGE SCALE GENOMIC DNA]</scope>
    <source>
        <strain evidence="2 3">SCZa-39</strain>
    </source>
</reference>
<sequence>MKYASKSVGVLSLITLAACSNMQLGGGNSSPDSTAVAGSHAPTADAMHRCAAPLGTIAVEEDTAAPWYNILTGQYQLGSTVPVLKMLVQQSNCFVVVDRGRALNQAMTERALSNSGEARKSNRIKKGQVVLADYTMTPTITFSNQNAGSIGGLLALVPVVGGVAAQVAGNVNTKSASTVLTLVDNRSSVQLAAATGSARDMDIGAIGSLMSTHTTGAIGGYADTPEGKVIVAAFTDSLNNLVDSVREYKAQQVKGGLGNGGQLKVAN</sequence>
<protein>
    <submittedName>
        <fullName evidence="2">Curli biogenesis system outer membrane secretion channel CsgG</fullName>
    </submittedName>
</protein>
<feature type="chain" id="PRO_5047151793" evidence="1">
    <location>
        <begin position="18"/>
        <end position="267"/>
    </location>
</feature>
<organism evidence="2 3">
    <name type="scientific">Paraburkholderia unamae</name>
    <dbReference type="NCBI Taxonomy" id="219649"/>
    <lineage>
        <taxon>Bacteria</taxon>
        <taxon>Pseudomonadati</taxon>
        <taxon>Pseudomonadota</taxon>
        <taxon>Betaproteobacteria</taxon>
        <taxon>Burkholderiales</taxon>
        <taxon>Burkholderiaceae</taxon>
        <taxon>Paraburkholderia</taxon>
    </lineage>
</organism>
<accession>A0ABX5KKB1</accession>
<comment type="caution">
    <text evidence="2">The sequence shown here is derived from an EMBL/GenBank/DDBJ whole genome shotgun (WGS) entry which is preliminary data.</text>
</comment>
<keyword evidence="3" id="KW-1185">Reference proteome</keyword>
<evidence type="ECO:0000313" key="3">
    <source>
        <dbReference type="Proteomes" id="UP000245712"/>
    </source>
</evidence>
<name>A0ABX5KKB1_9BURK</name>
<feature type="signal peptide" evidence="1">
    <location>
        <begin position="1"/>
        <end position="17"/>
    </location>
</feature>
<dbReference type="Proteomes" id="UP000245712">
    <property type="component" value="Unassembled WGS sequence"/>
</dbReference>
<evidence type="ECO:0000256" key="1">
    <source>
        <dbReference type="SAM" id="SignalP"/>
    </source>
</evidence>
<dbReference type="EMBL" id="QEOB01000011">
    <property type="protein sequence ID" value="PVX81115.1"/>
    <property type="molecule type" value="Genomic_DNA"/>
</dbReference>
<evidence type="ECO:0000313" key="2">
    <source>
        <dbReference type="EMBL" id="PVX81115.1"/>
    </source>
</evidence>
<gene>
    <name evidence="2" type="ORF">C7402_11117</name>
</gene>
<keyword evidence="1" id="KW-0732">Signal</keyword>
<dbReference type="PROSITE" id="PS51257">
    <property type="entry name" value="PROKAR_LIPOPROTEIN"/>
    <property type="match status" value="1"/>
</dbReference>
<dbReference type="RefSeq" id="WP_116612200.1">
    <property type="nucleotide sequence ID" value="NZ_CAJZAT010000232.1"/>
</dbReference>